<dbReference type="PANTHER" id="PTHR43877:SF2">
    <property type="entry name" value="AMINOALKYLPHOSPHONATE N-ACETYLTRANSFERASE-RELATED"/>
    <property type="match status" value="1"/>
</dbReference>
<dbReference type="InterPro" id="IPR016181">
    <property type="entry name" value="Acyl_CoA_acyltransferase"/>
</dbReference>
<proteinExistence type="predicted"/>
<dbReference type="InterPro" id="IPR000182">
    <property type="entry name" value="GNAT_dom"/>
</dbReference>
<dbReference type="Proteomes" id="UP000259636">
    <property type="component" value="Chromosome"/>
</dbReference>
<dbReference type="PANTHER" id="PTHR43877">
    <property type="entry name" value="AMINOALKYLPHOSPHONATE N-ACETYLTRANSFERASE-RELATED-RELATED"/>
    <property type="match status" value="1"/>
</dbReference>
<dbReference type="CDD" id="cd04301">
    <property type="entry name" value="NAT_SF"/>
    <property type="match status" value="1"/>
</dbReference>
<accession>A0A385DHL1</accession>
<dbReference type="Pfam" id="PF00583">
    <property type="entry name" value="Acetyltransf_1"/>
    <property type="match status" value="1"/>
</dbReference>
<dbReference type="AlphaFoldDB" id="A0A385DHL1"/>
<dbReference type="InterPro" id="IPR050832">
    <property type="entry name" value="Bact_Acetyltransf"/>
</dbReference>
<evidence type="ECO:0000256" key="2">
    <source>
        <dbReference type="ARBA" id="ARBA00023315"/>
    </source>
</evidence>
<keyword evidence="2" id="KW-0012">Acyltransferase</keyword>
<dbReference type="Gene3D" id="3.40.630.30">
    <property type="match status" value="1"/>
</dbReference>
<sequence>MVELRVLASDDDWPVWREARLAALSQAPHAFKARLADWHHGGEDRWRARLTMPGAHNLVAVREGDTVGLAAGMPGADGTYELRSVWVSPRVRGQGVGDLLTGAVEAWARRAGARALRLAVVPGNEAAAGLYRRHGFVASGELGELLGDGVSRERVMVKRWG</sequence>
<dbReference type="GO" id="GO:0016747">
    <property type="term" value="F:acyltransferase activity, transferring groups other than amino-acyl groups"/>
    <property type="evidence" value="ECO:0007669"/>
    <property type="project" value="InterPro"/>
</dbReference>
<dbReference type="PROSITE" id="PS51186">
    <property type="entry name" value="GNAT"/>
    <property type="match status" value="1"/>
</dbReference>
<evidence type="ECO:0000313" key="5">
    <source>
        <dbReference type="Proteomes" id="UP000259636"/>
    </source>
</evidence>
<protein>
    <submittedName>
        <fullName evidence="4">GNAT family N-acetyltransferase</fullName>
    </submittedName>
</protein>
<keyword evidence="1 4" id="KW-0808">Transferase</keyword>
<reference evidence="4 5" key="1">
    <citation type="submission" date="2018-08" db="EMBL/GenBank/DDBJ databases">
        <authorList>
            <person name="Ferrada E.E."/>
            <person name="Latorre B.A."/>
        </authorList>
    </citation>
    <scope>NUCLEOTIDE SEQUENCE [LARGE SCALE GENOMIC DNA]</scope>
    <source>
        <strain evidence="4 5">VK-A60T</strain>
    </source>
</reference>
<dbReference type="RefSeq" id="WP_117350481.1">
    <property type="nucleotide sequence ID" value="NZ_CP031742.1"/>
</dbReference>
<gene>
    <name evidence="4" type="ORF">D0C37_27225</name>
</gene>
<evidence type="ECO:0000259" key="3">
    <source>
        <dbReference type="PROSITE" id="PS51186"/>
    </source>
</evidence>
<organism evidence="4 5">
    <name type="scientific">Streptomyces koyangensis</name>
    <dbReference type="NCBI Taxonomy" id="188770"/>
    <lineage>
        <taxon>Bacteria</taxon>
        <taxon>Bacillati</taxon>
        <taxon>Actinomycetota</taxon>
        <taxon>Actinomycetes</taxon>
        <taxon>Kitasatosporales</taxon>
        <taxon>Streptomycetaceae</taxon>
        <taxon>Streptomyces</taxon>
        <taxon>Streptomyces aurantiacus group</taxon>
    </lineage>
</organism>
<feature type="domain" description="N-acetyltransferase" evidence="3">
    <location>
        <begin position="2"/>
        <end position="161"/>
    </location>
</feature>
<dbReference type="SUPFAM" id="SSF55729">
    <property type="entry name" value="Acyl-CoA N-acyltransferases (Nat)"/>
    <property type="match status" value="1"/>
</dbReference>
<dbReference type="EMBL" id="CP031742">
    <property type="protein sequence ID" value="AXQ57925.1"/>
    <property type="molecule type" value="Genomic_DNA"/>
</dbReference>
<dbReference type="KEGG" id="sky:D0C37_27225"/>
<evidence type="ECO:0000313" key="4">
    <source>
        <dbReference type="EMBL" id="AXQ57925.1"/>
    </source>
</evidence>
<dbReference type="GeneID" id="300117824"/>
<evidence type="ECO:0000256" key="1">
    <source>
        <dbReference type="ARBA" id="ARBA00022679"/>
    </source>
</evidence>
<name>A0A385DHL1_9ACTN</name>